<dbReference type="EMBL" id="VNFE01000001">
    <property type="protein sequence ID" value="TVU92544.1"/>
    <property type="molecule type" value="Genomic_DNA"/>
</dbReference>
<comment type="cofactor">
    <cofactor evidence="1">
        <name>FMN</name>
        <dbReference type="ChEBI" id="CHEBI:58210"/>
    </cofactor>
</comment>
<evidence type="ECO:0000256" key="1">
    <source>
        <dbReference type="ARBA" id="ARBA00001917"/>
    </source>
</evidence>
<evidence type="ECO:0000256" key="3">
    <source>
        <dbReference type="ARBA" id="ARBA00022630"/>
    </source>
</evidence>
<dbReference type="PANTHER" id="PTHR43673">
    <property type="entry name" value="NAD(P)H NITROREDUCTASE YDGI-RELATED"/>
    <property type="match status" value="1"/>
</dbReference>
<dbReference type="Pfam" id="PF00881">
    <property type="entry name" value="Nitroreductase"/>
    <property type="match status" value="1"/>
</dbReference>
<evidence type="ECO:0000259" key="6">
    <source>
        <dbReference type="Pfam" id="PF00881"/>
    </source>
</evidence>
<dbReference type="InterPro" id="IPR000415">
    <property type="entry name" value="Nitroreductase-like"/>
</dbReference>
<comment type="caution">
    <text evidence="7">The sequence shown here is derived from an EMBL/GenBank/DDBJ whole genome shotgun (WGS) entry which is preliminary data.</text>
</comment>
<accession>A0A558JFY2</accession>
<dbReference type="PANTHER" id="PTHR43673:SF2">
    <property type="entry name" value="NITROREDUCTASE"/>
    <property type="match status" value="1"/>
</dbReference>
<dbReference type="AlphaFoldDB" id="A0A558JFY2"/>
<dbReference type="GO" id="GO:0016491">
    <property type="term" value="F:oxidoreductase activity"/>
    <property type="evidence" value="ECO:0007669"/>
    <property type="project" value="UniProtKB-KW"/>
</dbReference>
<dbReference type="SUPFAM" id="SSF55469">
    <property type="entry name" value="FMN-dependent nitroreductase-like"/>
    <property type="match status" value="1"/>
</dbReference>
<dbReference type="Proteomes" id="UP000317288">
    <property type="component" value="Unassembled WGS sequence"/>
</dbReference>
<name>A0A558JFY2_9GAMM</name>
<sequence>MNTSQHPVNWTEFQSMNRQRRAIRDFDGAQISDDDIAAILAEAVLAPSSGNLQPYQLHWISDAKTKEKIATACNGQKAAKTASTLIVVAANPTFGLTTASEQRAYIDGSESLEQRSKDYYHKQLSMFERLLKVGALSVWTPLVSIAAFFRPSLSLLPVGHLGSRHWAARNAVFAAQTLMLAATAKGIDSCPMEGFSASTIARQLDLPRGTVIPLVIALGYRTDEARVEAQWRRSQDDLVIQH</sequence>
<keyword evidence="3" id="KW-0285">Flavoprotein</keyword>
<evidence type="ECO:0000256" key="4">
    <source>
        <dbReference type="ARBA" id="ARBA00022643"/>
    </source>
</evidence>
<keyword evidence="4" id="KW-0288">FMN</keyword>
<dbReference type="InterPro" id="IPR029479">
    <property type="entry name" value="Nitroreductase"/>
</dbReference>
<dbReference type="Gene3D" id="3.40.109.10">
    <property type="entry name" value="NADH Oxidase"/>
    <property type="match status" value="1"/>
</dbReference>
<evidence type="ECO:0000313" key="7">
    <source>
        <dbReference type="EMBL" id="TVU92544.1"/>
    </source>
</evidence>
<comment type="similarity">
    <text evidence="2">Belongs to the nitroreductase family.</text>
</comment>
<reference evidence="7 8" key="1">
    <citation type="submission" date="2019-07" db="EMBL/GenBank/DDBJ databases">
        <title>Diversity of Bacteria from Kongsfjorden, Arctic.</title>
        <authorList>
            <person name="Yu Y."/>
        </authorList>
    </citation>
    <scope>NUCLEOTIDE SEQUENCE [LARGE SCALE GENOMIC DNA]</scope>
    <source>
        <strain evidence="7 8">SM1922</strain>
    </source>
</reference>
<organism evidence="7 8">
    <name type="scientific">Vreelandella titanicae</name>
    <dbReference type="NCBI Taxonomy" id="664683"/>
    <lineage>
        <taxon>Bacteria</taxon>
        <taxon>Pseudomonadati</taxon>
        <taxon>Pseudomonadota</taxon>
        <taxon>Gammaproteobacteria</taxon>
        <taxon>Oceanospirillales</taxon>
        <taxon>Halomonadaceae</taxon>
        <taxon>Vreelandella</taxon>
    </lineage>
</organism>
<evidence type="ECO:0000313" key="8">
    <source>
        <dbReference type="Proteomes" id="UP000317288"/>
    </source>
</evidence>
<proteinExistence type="inferred from homology"/>
<protein>
    <submittedName>
        <fullName evidence="7">Nitroreductase family protein</fullName>
    </submittedName>
</protein>
<evidence type="ECO:0000256" key="2">
    <source>
        <dbReference type="ARBA" id="ARBA00007118"/>
    </source>
</evidence>
<keyword evidence="5" id="KW-0560">Oxidoreductase</keyword>
<gene>
    <name evidence="7" type="ORF">FQP89_04590</name>
</gene>
<feature type="domain" description="Nitroreductase" evidence="6">
    <location>
        <begin position="18"/>
        <end position="220"/>
    </location>
</feature>
<evidence type="ECO:0000256" key="5">
    <source>
        <dbReference type="ARBA" id="ARBA00023002"/>
    </source>
</evidence>